<dbReference type="Proteomes" id="UP000823603">
    <property type="component" value="Unassembled WGS sequence"/>
</dbReference>
<dbReference type="SUPFAM" id="SSF52047">
    <property type="entry name" value="RNI-like"/>
    <property type="match status" value="1"/>
</dbReference>
<dbReference type="AlphaFoldDB" id="A0A9D9IE32"/>
<reference evidence="1" key="2">
    <citation type="journal article" date="2021" name="PeerJ">
        <title>Extensive microbial diversity within the chicken gut microbiome revealed by metagenomics and culture.</title>
        <authorList>
            <person name="Gilroy R."/>
            <person name="Ravi A."/>
            <person name="Getino M."/>
            <person name="Pursley I."/>
            <person name="Horton D.L."/>
            <person name="Alikhan N.F."/>
            <person name="Baker D."/>
            <person name="Gharbi K."/>
            <person name="Hall N."/>
            <person name="Watson M."/>
            <person name="Adriaenssens E.M."/>
            <person name="Foster-Nyarko E."/>
            <person name="Jarju S."/>
            <person name="Secka A."/>
            <person name="Antonio M."/>
            <person name="Oren A."/>
            <person name="Chaudhuri R.R."/>
            <person name="La Ragione R."/>
            <person name="Hildebrand F."/>
            <person name="Pallen M.J."/>
        </authorList>
    </citation>
    <scope>NUCLEOTIDE SEQUENCE</scope>
    <source>
        <strain evidence="1">B2-22910</strain>
    </source>
</reference>
<dbReference type="EMBL" id="JADIMB010000059">
    <property type="protein sequence ID" value="MBO8470992.1"/>
    <property type="molecule type" value="Genomic_DNA"/>
</dbReference>
<dbReference type="PANTHER" id="PTHR47186:SF61">
    <property type="entry name" value="LEUCINE-RICH REPEAT-CONTAINING PROTEIN 57-RELATED"/>
    <property type="match status" value="1"/>
</dbReference>
<name>A0A9D9IE32_9BACT</name>
<protein>
    <submittedName>
        <fullName evidence="1">Uncharacterized protein</fullName>
    </submittedName>
</protein>
<proteinExistence type="predicted"/>
<gene>
    <name evidence="1" type="ORF">IAB82_04255</name>
</gene>
<accession>A0A9D9IE32</accession>
<evidence type="ECO:0000313" key="2">
    <source>
        <dbReference type="Proteomes" id="UP000823603"/>
    </source>
</evidence>
<dbReference type="PANTHER" id="PTHR47186">
    <property type="entry name" value="LEUCINE-RICH REPEAT-CONTAINING PROTEIN 57"/>
    <property type="match status" value="1"/>
</dbReference>
<organism evidence="1 2">
    <name type="scientific">Candidatus Cryptobacteroides faecavium</name>
    <dbReference type="NCBI Taxonomy" id="2840762"/>
    <lineage>
        <taxon>Bacteria</taxon>
        <taxon>Pseudomonadati</taxon>
        <taxon>Bacteroidota</taxon>
        <taxon>Bacteroidia</taxon>
        <taxon>Bacteroidales</taxon>
        <taxon>Candidatus Cryptobacteroides</taxon>
    </lineage>
</organism>
<evidence type="ECO:0000313" key="1">
    <source>
        <dbReference type="EMBL" id="MBO8470992.1"/>
    </source>
</evidence>
<sequence>MKTINILTFAAAAVLASCSTQEISSPGNGMDGMLMVRPRLSEMEIISKAGVGQTIYAYPQDEMLSGTINPISHTLNQGDIYYYKVPQECQNVMFSNINGSDMQSVMFSTREDGTLVLELKDQTWAGMSTDILFGTALGITPGNESAYDVLLGRLSSIITSKLIFTDFEGNQMTDDSVEAAEVSYGGFSTTLSFDPGSNSWTASGSASLFGGFSLIDNVLTTESFNIIPGTDVNTCTVTLHMADGSSTTYETSLDRVLDFNRSYTVTFRLKKANGTASFTLEKPDVYEQSFNASYTNQGGLFHVQDYWHTAYAAGSSVNIPVTMSIPYEWDFSIIKGGDWFSVSRTGNDLTVTALSDNESETRVGILRLTSANGDTHDICISQMNKSKQIISFIKDNTYSDTQIYVTGYNIEIDCGNGMEPYNAGTIELDYGISQGTAITIQGDAISEFGCEGRMLSSLNFSNCVSLMSLDATTSDGILDVSALTALKSLTVRESNINSLQFAPGQDITDVSIFNCDLISSLLLDDIAGSLKELAVSECDAFATYSIYPSGYSGEKVLESVEFRDNTGLTGASFYQFGGLRYLYINNCYNITSLNLSECTSLETLRLNSESRLSFINLSNCYSLKDIKFEYCNSISTIMTDGADAIETVTFGYNVGIDGTLDLSGKTSLKQIILESGNVECKVLDLSGCTSLEKIVNSDDYYISTENCNITGCTLLDKLNISFSSTTSQDLSVENSGLASLTIHNLNFNFDFTSVPGLQELKLQNTRASIDLDLTACGGLKTFEFDASNSSSLKSLLLPYSLEKIYLSGSGAQNISGTLDFSMFQSLSILEINSFNSIEAVSTSGCPELTYLTVRNCNTGLKSINAAGCAKLESCNVYSNNALETVLLDNCTSLRTFNSENQYAELSSLKNVSLAGCSALTGFYARSSGLEAADFSQCTSISAIDIRNNQMTAEGLDSTFGLLPDRNSQTQAGNILIYGNPGANSCNTSLALNKYWQVSTN</sequence>
<dbReference type="PROSITE" id="PS51257">
    <property type="entry name" value="PROKAR_LIPOPROTEIN"/>
    <property type="match status" value="1"/>
</dbReference>
<dbReference type="Gene3D" id="2.60.40.2630">
    <property type="match status" value="1"/>
</dbReference>
<reference evidence="1" key="1">
    <citation type="submission" date="2020-10" db="EMBL/GenBank/DDBJ databases">
        <authorList>
            <person name="Gilroy R."/>
        </authorList>
    </citation>
    <scope>NUCLEOTIDE SEQUENCE</scope>
    <source>
        <strain evidence="1">B2-22910</strain>
    </source>
</reference>
<dbReference type="Gene3D" id="3.80.10.10">
    <property type="entry name" value="Ribonuclease Inhibitor"/>
    <property type="match status" value="2"/>
</dbReference>
<dbReference type="SUPFAM" id="SSF52058">
    <property type="entry name" value="L domain-like"/>
    <property type="match status" value="1"/>
</dbReference>
<dbReference type="InterPro" id="IPR032675">
    <property type="entry name" value="LRR_dom_sf"/>
</dbReference>
<comment type="caution">
    <text evidence="1">The sequence shown here is derived from an EMBL/GenBank/DDBJ whole genome shotgun (WGS) entry which is preliminary data.</text>
</comment>